<comment type="domain">
    <text evidence="12">Contains an N-terminal zinc-binding domain, a central core domain that contains the primase activity, and a C-terminal DnaB-binding domain.</text>
</comment>
<reference evidence="17" key="1">
    <citation type="submission" date="2022-08" db="EMBL/GenBank/DDBJ databases">
        <title>Genome sequence of Vagococcus luciliae DSM 112651.</title>
        <authorList>
            <person name="Juan G."/>
            <person name="Anja P."/>
            <person name="Rolf D."/>
            <person name="Kampfer P."/>
            <person name="Vilcinskas A."/>
        </authorList>
    </citation>
    <scope>NUCLEOTIDE SEQUENCE</scope>
    <source>
        <strain evidence="17">G314FT</strain>
    </source>
</reference>
<evidence type="ECO:0000256" key="12">
    <source>
        <dbReference type="HAMAP-Rule" id="MF_00974"/>
    </source>
</evidence>
<keyword evidence="9" id="KW-0460">Magnesium</keyword>
<organism evidence="17 18">
    <name type="scientific">Vagococcus luciliae</name>
    <dbReference type="NCBI Taxonomy" id="2920380"/>
    <lineage>
        <taxon>Bacteria</taxon>
        <taxon>Bacillati</taxon>
        <taxon>Bacillota</taxon>
        <taxon>Bacilli</taxon>
        <taxon>Lactobacillales</taxon>
        <taxon>Enterococcaceae</taxon>
        <taxon>Vagococcus</taxon>
    </lineage>
</organism>
<dbReference type="SUPFAM" id="SSF56731">
    <property type="entry name" value="DNA primase core"/>
    <property type="match status" value="1"/>
</dbReference>
<accession>A0ABY5P0L7</accession>
<dbReference type="InterPro" id="IPR006171">
    <property type="entry name" value="TOPRIM_dom"/>
</dbReference>
<dbReference type="Pfam" id="PF10410">
    <property type="entry name" value="DnaB_bind"/>
    <property type="match status" value="1"/>
</dbReference>
<dbReference type="Gene3D" id="3.40.1360.10">
    <property type="match status" value="1"/>
</dbReference>
<evidence type="ECO:0000256" key="5">
    <source>
        <dbReference type="ARBA" id="ARBA00022705"/>
    </source>
</evidence>
<dbReference type="RefSeq" id="WP_257700394.1">
    <property type="nucleotide sequence ID" value="NZ_CP102451.1"/>
</dbReference>
<keyword evidence="6 12" id="KW-0479">Metal-binding</keyword>
<evidence type="ECO:0000256" key="9">
    <source>
        <dbReference type="ARBA" id="ARBA00022842"/>
    </source>
</evidence>
<dbReference type="SMART" id="SM00493">
    <property type="entry name" value="TOPRIM"/>
    <property type="match status" value="1"/>
</dbReference>
<evidence type="ECO:0000256" key="3">
    <source>
        <dbReference type="ARBA" id="ARBA00022679"/>
    </source>
</evidence>
<feature type="region of interest" description="Disordered" evidence="15">
    <location>
        <begin position="217"/>
        <end position="238"/>
    </location>
</feature>
<dbReference type="Pfam" id="PF01807">
    <property type="entry name" value="Zn_ribbon_DnaG"/>
    <property type="match status" value="1"/>
</dbReference>
<proteinExistence type="inferred from homology"/>
<dbReference type="InterPro" id="IPR034151">
    <property type="entry name" value="TOPRIM_DnaG_bac"/>
</dbReference>
<evidence type="ECO:0000256" key="13">
    <source>
        <dbReference type="PIRNR" id="PIRNR002811"/>
    </source>
</evidence>
<keyword evidence="5 12" id="KW-0235">DNA replication</keyword>
<dbReference type="EC" id="2.7.7.101" evidence="12"/>
<dbReference type="Gene3D" id="1.10.860.10">
    <property type="entry name" value="DNAb Helicase, Chain A"/>
    <property type="match status" value="1"/>
</dbReference>
<evidence type="ECO:0000256" key="1">
    <source>
        <dbReference type="ARBA" id="ARBA00022478"/>
    </source>
</evidence>
<dbReference type="InterPro" id="IPR050219">
    <property type="entry name" value="DnaG_primase"/>
</dbReference>
<feature type="coiled-coil region" evidence="14">
    <location>
        <begin position="568"/>
        <end position="598"/>
    </location>
</feature>
<evidence type="ECO:0000313" key="17">
    <source>
        <dbReference type="EMBL" id="UUV99455.1"/>
    </source>
</evidence>
<evidence type="ECO:0000256" key="7">
    <source>
        <dbReference type="ARBA" id="ARBA00022771"/>
    </source>
</evidence>
<dbReference type="Proteomes" id="UP001058273">
    <property type="component" value="Chromosome"/>
</dbReference>
<dbReference type="InterPro" id="IPR016136">
    <property type="entry name" value="DNA_helicase_N/primase_C"/>
</dbReference>
<dbReference type="Pfam" id="PF13155">
    <property type="entry name" value="Toprim_2"/>
    <property type="match status" value="1"/>
</dbReference>
<keyword evidence="2 12" id="KW-0639">Primosome</keyword>
<keyword evidence="14" id="KW-0175">Coiled coil</keyword>
<dbReference type="HAMAP" id="MF_00974">
    <property type="entry name" value="DNA_primase_DnaG"/>
    <property type="match status" value="1"/>
</dbReference>
<dbReference type="SUPFAM" id="SSF57783">
    <property type="entry name" value="Zinc beta-ribbon"/>
    <property type="match status" value="1"/>
</dbReference>
<dbReference type="Pfam" id="PF08275">
    <property type="entry name" value="DNAG_N"/>
    <property type="match status" value="1"/>
</dbReference>
<evidence type="ECO:0000256" key="14">
    <source>
        <dbReference type="SAM" id="Coils"/>
    </source>
</evidence>
<dbReference type="InterPro" id="IPR019475">
    <property type="entry name" value="DNA_primase_DnaB-bd"/>
</dbReference>
<evidence type="ECO:0000256" key="4">
    <source>
        <dbReference type="ARBA" id="ARBA00022695"/>
    </source>
</evidence>
<comment type="catalytic activity">
    <reaction evidence="12">
        <text>ssDNA + n NTP = ssDNA/pppN(pN)n-1 hybrid + (n-1) diphosphate.</text>
        <dbReference type="EC" id="2.7.7.101"/>
    </reaction>
</comment>
<name>A0ABY5P0L7_9ENTE</name>
<comment type="similarity">
    <text evidence="12 13">Belongs to the DnaG primase family.</text>
</comment>
<keyword evidence="11 12" id="KW-0804">Transcription</keyword>
<dbReference type="InterPro" id="IPR030846">
    <property type="entry name" value="DnaG_bac"/>
</dbReference>
<dbReference type="PROSITE" id="PS50880">
    <property type="entry name" value="TOPRIM"/>
    <property type="match status" value="1"/>
</dbReference>
<dbReference type="PANTHER" id="PTHR30313:SF2">
    <property type="entry name" value="DNA PRIMASE"/>
    <property type="match status" value="1"/>
</dbReference>
<dbReference type="InterPro" id="IPR036977">
    <property type="entry name" value="DNA_primase_Znf_CHC2"/>
</dbReference>
<keyword evidence="4 12" id="KW-0548">Nucleotidyltransferase</keyword>
<comment type="cofactor">
    <cofactor evidence="12 13">
        <name>Zn(2+)</name>
        <dbReference type="ChEBI" id="CHEBI:29105"/>
    </cofactor>
    <text evidence="12 13">Binds 1 zinc ion per monomer.</text>
</comment>
<gene>
    <name evidence="12 17" type="primary">dnaG</name>
    <name evidence="17" type="ORF">G314FT_16160</name>
</gene>
<dbReference type="SMART" id="SM00400">
    <property type="entry name" value="ZnF_CHCC"/>
    <property type="match status" value="1"/>
</dbReference>
<feature type="domain" description="Toprim" evidence="16">
    <location>
        <begin position="267"/>
        <end position="348"/>
    </location>
</feature>
<evidence type="ECO:0000256" key="2">
    <source>
        <dbReference type="ARBA" id="ARBA00022515"/>
    </source>
</evidence>
<evidence type="ECO:0000313" key="18">
    <source>
        <dbReference type="Proteomes" id="UP001058273"/>
    </source>
</evidence>
<dbReference type="NCBIfam" id="TIGR01391">
    <property type="entry name" value="dnaG"/>
    <property type="match status" value="1"/>
</dbReference>
<dbReference type="PIRSF" id="PIRSF002811">
    <property type="entry name" value="DnaG"/>
    <property type="match status" value="1"/>
</dbReference>
<keyword evidence="18" id="KW-1185">Reference proteome</keyword>
<dbReference type="InterPro" id="IPR013264">
    <property type="entry name" value="DNAG_N"/>
</dbReference>
<dbReference type="Gene3D" id="3.90.580.10">
    <property type="entry name" value="Zinc finger, CHC2-type domain"/>
    <property type="match status" value="1"/>
</dbReference>
<evidence type="ECO:0000256" key="11">
    <source>
        <dbReference type="ARBA" id="ARBA00023163"/>
    </source>
</evidence>
<dbReference type="InterPro" id="IPR002694">
    <property type="entry name" value="Znf_CHC2"/>
</dbReference>
<dbReference type="CDD" id="cd03364">
    <property type="entry name" value="TOPRIM_DnaG_primases"/>
    <property type="match status" value="1"/>
</dbReference>
<evidence type="ECO:0000256" key="8">
    <source>
        <dbReference type="ARBA" id="ARBA00022833"/>
    </source>
</evidence>
<comment type="subunit">
    <text evidence="12">Monomer. Interacts with DnaB.</text>
</comment>
<evidence type="ECO:0000259" key="16">
    <source>
        <dbReference type="PROSITE" id="PS50880"/>
    </source>
</evidence>
<protein>
    <recommendedName>
        <fullName evidence="12 13">DNA primase</fullName>
        <ecNumber evidence="12">2.7.7.101</ecNumber>
    </recommendedName>
</protein>
<reference evidence="17" key="2">
    <citation type="submission" date="2022-08" db="EMBL/GenBank/DDBJ databases">
        <authorList>
            <person name="Poehlein A."/>
            <person name="Guzman J."/>
            <person name="Daniel R."/>
            <person name="Vilcinskas A."/>
        </authorList>
    </citation>
    <scope>NUCLEOTIDE SEQUENCE</scope>
    <source>
        <strain evidence="17">G314FT</strain>
    </source>
</reference>
<evidence type="ECO:0000256" key="15">
    <source>
        <dbReference type="SAM" id="MobiDB-lite"/>
    </source>
</evidence>
<keyword evidence="8 12" id="KW-0862">Zinc</keyword>
<keyword evidence="10 12" id="KW-0238">DNA-binding</keyword>
<dbReference type="EMBL" id="CP102451">
    <property type="protein sequence ID" value="UUV99455.1"/>
    <property type="molecule type" value="Genomic_DNA"/>
</dbReference>
<dbReference type="InterPro" id="IPR037068">
    <property type="entry name" value="DNA_primase_core_N_sf"/>
</dbReference>
<dbReference type="InterPro" id="IPR006295">
    <property type="entry name" value="DNA_primase_DnaG"/>
</dbReference>
<evidence type="ECO:0000256" key="6">
    <source>
        <dbReference type="ARBA" id="ARBA00022723"/>
    </source>
</evidence>
<keyword evidence="7 12" id="KW-0863">Zinc-finger</keyword>
<sequence length="612" mass="70525">MPQLIPQELIDTVRQETNIVEVVENYVQLKKSGKNYLGLCPFHNEKTPSFTVAEDKQIFHCFGCGKGGNVFTFIQEVEGLSFPEAVGKLAEPLNLSLPTTSFSGVQQTPKNSTHQKLIEMHEHAKSFFHHILVNTEVGKDAMTYLEQRGISREYIDEFELGFAPDNRDILLKVMQKEFKDGLFDESGLFVERDDGTFMDRFFNRVMFPIKDAKGKTIGFSGRQMPTDQPDKDKKQPKYLNSPETEIFNKREVIYNFHLARPHIRKTNEVYLFEGFMDVMASYMSGVKNAVATMGTSLTEQQIHRLERVCEDVTICYDGDSAGINATNRAIELLTNNTAIGVQVVSLPNKLDPDDYRMTYGTDALENELLHHKKTVFQFKRVYLMQDFNLANESDVLAYLELVLKELAMIPSVIEKDFALTQLSEEFNLSKETLQLQLNQLIQDNKQQAFKPIIPRRPENIVPKTQEFRKIDVVEKAEMLLIFRVLSEKSTFQKMISQPNFSFVHDAYQELFQHIASFYELYGRVELADFINYLKEDNLRNLLITITMQNFSEQSNDREISDCLQVIEKASIQSKIKALKKQQQEVKQIGDSIKEMEVTLEIIQLQKELSNWG</sequence>
<keyword evidence="1 12" id="KW-0240">DNA-directed RNA polymerase</keyword>
<dbReference type="GO" id="GO:0016779">
    <property type="term" value="F:nucleotidyltransferase activity"/>
    <property type="evidence" value="ECO:0007669"/>
    <property type="project" value="UniProtKB-KW"/>
</dbReference>
<comment type="function">
    <text evidence="12 13">RNA polymerase that catalyzes the synthesis of short RNA molecules used as primers for DNA polymerase during DNA replication.</text>
</comment>
<dbReference type="PANTHER" id="PTHR30313">
    <property type="entry name" value="DNA PRIMASE"/>
    <property type="match status" value="1"/>
</dbReference>
<evidence type="ECO:0000256" key="10">
    <source>
        <dbReference type="ARBA" id="ARBA00023125"/>
    </source>
</evidence>
<keyword evidence="3 12" id="KW-0808">Transferase</keyword>
<feature type="zinc finger region" description="CHC2-type" evidence="12">
    <location>
        <begin position="40"/>
        <end position="64"/>
    </location>
</feature>
<dbReference type="Gene3D" id="3.90.980.10">
    <property type="entry name" value="DNA primase, catalytic core, N-terminal domain"/>
    <property type="match status" value="1"/>
</dbReference>